<feature type="region of interest" description="Disordered" evidence="2">
    <location>
        <begin position="488"/>
        <end position="507"/>
    </location>
</feature>
<feature type="coiled-coil region" evidence="1">
    <location>
        <begin position="772"/>
        <end position="799"/>
    </location>
</feature>
<feature type="coiled-coil region" evidence="1">
    <location>
        <begin position="89"/>
        <end position="116"/>
    </location>
</feature>
<name>W7XL49_TETTS</name>
<feature type="compositionally biased region" description="Low complexity" evidence="2">
    <location>
        <begin position="651"/>
        <end position="668"/>
    </location>
</feature>
<evidence type="ECO:0000256" key="1">
    <source>
        <dbReference type="SAM" id="Coils"/>
    </source>
</evidence>
<keyword evidence="1" id="KW-0175">Coiled coil</keyword>
<organism evidence="3 4">
    <name type="scientific">Tetrahymena thermophila (strain SB210)</name>
    <dbReference type="NCBI Taxonomy" id="312017"/>
    <lineage>
        <taxon>Eukaryota</taxon>
        <taxon>Sar</taxon>
        <taxon>Alveolata</taxon>
        <taxon>Ciliophora</taxon>
        <taxon>Intramacronucleata</taxon>
        <taxon>Oligohymenophorea</taxon>
        <taxon>Hymenostomatida</taxon>
        <taxon>Tetrahymenina</taxon>
        <taxon>Tetrahymenidae</taxon>
        <taxon>Tetrahymena</taxon>
    </lineage>
</organism>
<dbReference type="InParanoid" id="W7XL49"/>
<protein>
    <submittedName>
        <fullName evidence="3">Uncharacterized protein</fullName>
    </submittedName>
</protein>
<feature type="region of interest" description="Disordered" evidence="2">
    <location>
        <begin position="893"/>
        <end position="914"/>
    </location>
</feature>
<evidence type="ECO:0000256" key="2">
    <source>
        <dbReference type="SAM" id="MobiDB-lite"/>
    </source>
</evidence>
<proteinExistence type="predicted"/>
<feature type="region of interest" description="Disordered" evidence="2">
    <location>
        <begin position="649"/>
        <end position="692"/>
    </location>
</feature>
<dbReference type="GeneID" id="24437510"/>
<keyword evidence="4" id="KW-1185">Reference proteome</keyword>
<feature type="coiled-coil region" evidence="1">
    <location>
        <begin position="191"/>
        <end position="234"/>
    </location>
</feature>
<dbReference type="RefSeq" id="XP_012651815.1">
    <property type="nucleotide sequence ID" value="XM_012796361.1"/>
</dbReference>
<dbReference type="Proteomes" id="UP000009168">
    <property type="component" value="Unassembled WGS sequence"/>
</dbReference>
<accession>W7XL49</accession>
<dbReference type="EMBL" id="GG662793">
    <property type="protein sequence ID" value="EWS75669.1"/>
    <property type="molecule type" value="Genomic_DNA"/>
</dbReference>
<evidence type="ECO:0000313" key="4">
    <source>
        <dbReference type="Proteomes" id="UP000009168"/>
    </source>
</evidence>
<feature type="compositionally biased region" description="Polar residues" evidence="2">
    <location>
        <begin position="669"/>
        <end position="692"/>
    </location>
</feature>
<feature type="coiled-coil region" evidence="1">
    <location>
        <begin position="1070"/>
        <end position="1097"/>
    </location>
</feature>
<reference evidence="4" key="1">
    <citation type="journal article" date="2006" name="PLoS Biol.">
        <title>Macronuclear genome sequence of the ciliate Tetrahymena thermophila, a model eukaryote.</title>
        <authorList>
            <person name="Eisen J.A."/>
            <person name="Coyne R.S."/>
            <person name="Wu M."/>
            <person name="Wu D."/>
            <person name="Thiagarajan M."/>
            <person name="Wortman J.R."/>
            <person name="Badger J.H."/>
            <person name="Ren Q."/>
            <person name="Amedeo P."/>
            <person name="Jones K.M."/>
            <person name="Tallon L.J."/>
            <person name="Delcher A.L."/>
            <person name="Salzberg S.L."/>
            <person name="Silva J.C."/>
            <person name="Haas B.J."/>
            <person name="Majoros W.H."/>
            <person name="Farzad M."/>
            <person name="Carlton J.M."/>
            <person name="Smith R.K. Jr."/>
            <person name="Garg J."/>
            <person name="Pearlman R.E."/>
            <person name="Karrer K.M."/>
            <person name="Sun L."/>
            <person name="Manning G."/>
            <person name="Elde N.C."/>
            <person name="Turkewitz A.P."/>
            <person name="Asai D.J."/>
            <person name="Wilkes D.E."/>
            <person name="Wang Y."/>
            <person name="Cai H."/>
            <person name="Collins K."/>
            <person name="Stewart B.A."/>
            <person name="Lee S.R."/>
            <person name="Wilamowska K."/>
            <person name="Weinberg Z."/>
            <person name="Ruzzo W.L."/>
            <person name="Wloga D."/>
            <person name="Gaertig J."/>
            <person name="Frankel J."/>
            <person name="Tsao C.-C."/>
            <person name="Gorovsky M.A."/>
            <person name="Keeling P.J."/>
            <person name="Waller R.F."/>
            <person name="Patron N.J."/>
            <person name="Cherry J.M."/>
            <person name="Stover N.A."/>
            <person name="Krieger C.J."/>
            <person name="del Toro C."/>
            <person name="Ryder H.F."/>
            <person name="Williamson S.C."/>
            <person name="Barbeau R.A."/>
            <person name="Hamilton E.P."/>
            <person name="Orias E."/>
        </authorList>
    </citation>
    <scope>NUCLEOTIDE SEQUENCE [LARGE SCALE GENOMIC DNA]</scope>
    <source>
        <strain evidence="4">SB210</strain>
    </source>
</reference>
<dbReference type="KEGG" id="tet:TTHERM_000145659"/>
<dbReference type="eggNOG" id="ENOG502QSXI">
    <property type="taxonomic scope" value="Eukaryota"/>
</dbReference>
<feature type="region of interest" description="Disordered" evidence="2">
    <location>
        <begin position="1130"/>
        <end position="1149"/>
    </location>
</feature>
<feature type="compositionally biased region" description="Polar residues" evidence="2">
    <location>
        <begin position="493"/>
        <end position="502"/>
    </location>
</feature>
<gene>
    <name evidence="3" type="ORF">TTHERM_000145659</name>
</gene>
<evidence type="ECO:0000313" key="3">
    <source>
        <dbReference type="EMBL" id="EWS75669.1"/>
    </source>
</evidence>
<dbReference type="AlphaFoldDB" id="W7XL49"/>
<sequence length="1236" mass="145764">MVLLENSTAAKNQQCISQTNKSSTSSKFNFNMIDFKIKGDIQESVSPSSIKLTNSNDEDILKFKKLDKENNTFDLIGNQNFPHYSQIQAATMKNKIQDVEQELEQISEQILLEEQTQEYLNRMAQDTFKSTEKLKAESNRMEQQIHSILTKEYKINNLKLSFKKDYDTVDKELKTAQNYVNKEIQYQQGKVQEKEILFQSQNKQIKESEQQKCKASQLQKIESLECERQQKEITKKDTELFLKNLGEIDLILKHFINGKPENLNWDQVDMAKQNFEYLFPIETVKNNETNIVSASLQRMNLRRPSINIVAMREQSSIDSQLERQLSSTSSKFQQRDSNQKKSQYFIPIIDASIPKVSQNQVVEKVNQFMKYHSLTPQQIQDKLINAYNQFVFQELTLKSRFSQLIEEKEQLLTSIKSFNEKNDDLLKKAHQFQFLQKYEKKFQRIEQSDCEKFEDNTLNELFQKQENVKIHQVLVINQVQSEASQIDIDEEQQQSTQNYNQKNDGDENLQDQAKEVEKQGVGSQNREQKIMLTLEKFQQEVRDSEKFIISDSELQNMYYIIKNDFILTQEFKVEFDPSSQNNFQEFYNCFINNIDDLKNESHKNFKLGMQFLTENLFIILQEVIEQIQQLRNKYLKQIETNISTPKNEMLNSSNFVNRSNQSQSQQASPFKQQKQNLNESERNQNASANPLTSSFMQKKLYRKRITMMKCREFNDYFGFEVHKKFSNKAQTIIDVIYETLYDFKHGNQTDIFDQNQELNFFIEKRQQTKTFEKDLAMQAQEEQHKKDQEQKEKDKNNKTYFMKTKFLEQSQKQNQEIAQIEKTYYKEIKKSSSLDKTRNMQMSEKQLSDRRNKIINQMKWTYSKFHTKYKPIPLSLFQKDSDSTASENQINNTLNYQKKKNEDSSKSPLIKSSQPVSQKINSELLILSQIQNVEERNTIFNDQKKEKLSIFKTGQMTKSQNGSANTSLNDILRFTEKEIPNQQKNSFDPNNNNNLKKKQKSILLSNEKQSQLISINKRHEQVRDKDDLNMSENEKTSEISLKDSYIPISITTSKYLIEENKNINEKNQNISQNNKIKQNLKLNLNKLNNRENNQTTENFIHLKQMRKTNNYLRHSLDKLVKIPQPLAPKIISKPQTDRNSSKIKNSSTNTQDTSIFKLNPISFYGFLTERQPFNNINNIYGIQNFSENSELSLSCQVSQNLRQTYLNCRQFKSINIENPLQIYKISNNLYNSNCFN</sequence>